<dbReference type="InterPro" id="IPR001584">
    <property type="entry name" value="Integrase_cat-core"/>
</dbReference>
<dbReference type="PROSITE" id="PS50994">
    <property type="entry name" value="INTEGRASE"/>
    <property type="match status" value="1"/>
</dbReference>
<keyword evidence="3" id="KW-1185">Reference proteome</keyword>
<protein>
    <recommendedName>
        <fullName evidence="1">Integrase catalytic domain-containing protein</fullName>
    </recommendedName>
</protein>
<evidence type="ECO:0000259" key="1">
    <source>
        <dbReference type="PROSITE" id="PS50994"/>
    </source>
</evidence>
<dbReference type="Gene3D" id="3.30.420.10">
    <property type="entry name" value="Ribonuclease H-like superfamily/Ribonuclease H"/>
    <property type="match status" value="1"/>
</dbReference>
<dbReference type="GO" id="GO:0003676">
    <property type="term" value="F:nucleic acid binding"/>
    <property type="evidence" value="ECO:0007669"/>
    <property type="project" value="InterPro"/>
</dbReference>
<sequence>MPDSTHWKMHFDGSKMLTGLGAGVVITSPKGDRLDYAVPLRRIQQRGGLDGPTAVTFLKEIIARYGYPHSIITDNGSNFAEGFKRYCGEMGIRMDLSSVAHPGANGQVEE</sequence>
<dbReference type="SUPFAM" id="SSF53098">
    <property type="entry name" value="Ribonuclease H-like"/>
    <property type="match status" value="1"/>
</dbReference>
<organism evidence="2 3">
    <name type="scientific">Lolium multiflorum</name>
    <name type="common">Italian ryegrass</name>
    <name type="synonym">Lolium perenne subsp. multiflorum</name>
    <dbReference type="NCBI Taxonomy" id="4521"/>
    <lineage>
        <taxon>Eukaryota</taxon>
        <taxon>Viridiplantae</taxon>
        <taxon>Streptophyta</taxon>
        <taxon>Embryophyta</taxon>
        <taxon>Tracheophyta</taxon>
        <taxon>Spermatophyta</taxon>
        <taxon>Magnoliopsida</taxon>
        <taxon>Liliopsida</taxon>
        <taxon>Poales</taxon>
        <taxon>Poaceae</taxon>
        <taxon>BOP clade</taxon>
        <taxon>Pooideae</taxon>
        <taxon>Poodae</taxon>
        <taxon>Poeae</taxon>
        <taxon>Poeae Chloroplast Group 2 (Poeae type)</taxon>
        <taxon>Loliodinae</taxon>
        <taxon>Loliinae</taxon>
        <taxon>Lolium</taxon>
    </lineage>
</organism>
<evidence type="ECO:0000313" key="3">
    <source>
        <dbReference type="Proteomes" id="UP001231189"/>
    </source>
</evidence>
<accession>A0AAD8X8C6</accession>
<comment type="caution">
    <text evidence="2">The sequence shown here is derived from an EMBL/GenBank/DDBJ whole genome shotgun (WGS) entry which is preliminary data.</text>
</comment>
<dbReference type="InterPro" id="IPR012337">
    <property type="entry name" value="RNaseH-like_sf"/>
</dbReference>
<reference evidence="2" key="1">
    <citation type="submission" date="2023-07" db="EMBL/GenBank/DDBJ databases">
        <title>A chromosome-level genome assembly of Lolium multiflorum.</title>
        <authorList>
            <person name="Chen Y."/>
            <person name="Copetti D."/>
            <person name="Kolliker R."/>
            <person name="Studer B."/>
        </authorList>
    </citation>
    <scope>NUCLEOTIDE SEQUENCE</scope>
    <source>
        <strain evidence="2">02402/16</strain>
        <tissue evidence="2">Leaf</tissue>
    </source>
</reference>
<dbReference type="AlphaFoldDB" id="A0AAD8X8C6"/>
<dbReference type="InterPro" id="IPR036397">
    <property type="entry name" value="RNaseH_sf"/>
</dbReference>
<dbReference type="EMBL" id="JAUUTY010000001">
    <property type="protein sequence ID" value="KAK1699395.1"/>
    <property type="molecule type" value="Genomic_DNA"/>
</dbReference>
<dbReference type="PANTHER" id="PTHR48475">
    <property type="entry name" value="RIBONUCLEASE H"/>
    <property type="match status" value="1"/>
</dbReference>
<evidence type="ECO:0000313" key="2">
    <source>
        <dbReference type="EMBL" id="KAK1699395.1"/>
    </source>
</evidence>
<gene>
    <name evidence="2" type="ORF">QYE76_016092</name>
</gene>
<proteinExistence type="predicted"/>
<dbReference type="GO" id="GO:0015074">
    <property type="term" value="P:DNA integration"/>
    <property type="evidence" value="ECO:0007669"/>
    <property type="project" value="InterPro"/>
</dbReference>
<dbReference type="Proteomes" id="UP001231189">
    <property type="component" value="Unassembled WGS sequence"/>
</dbReference>
<name>A0AAD8X8C6_LOLMU</name>
<feature type="domain" description="Integrase catalytic" evidence="1">
    <location>
        <begin position="1"/>
        <end position="110"/>
    </location>
</feature>
<dbReference type="PANTHER" id="PTHR48475:SF2">
    <property type="entry name" value="RIBONUCLEASE H"/>
    <property type="match status" value="1"/>
</dbReference>